<proteinExistence type="predicted"/>
<evidence type="ECO:0000313" key="3">
    <source>
        <dbReference type="Proteomes" id="UP000199627"/>
    </source>
</evidence>
<accession>A0A1H1DF57</accession>
<feature type="transmembrane region" description="Helical" evidence="1">
    <location>
        <begin position="103"/>
        <end position="121"/>
    </location>
</feature>
<protein>
    <submittedName>
        <fullName evidence="2">Uncharacterized protein</fullName>
    </submittedName>
</protein>
<feature type="transmembrane region" description="Helical" evidence="1">
    <location>
        <begin position="37"/>
        <end position="58"/>
    </location>
</feature>
<evidence type="ECO:0000313" key="2">
    <source>
        <dbReference type="EMBL" id="SDQ75165.1"/>
    </source>
</evidence>
<sequence length="202" mass="23378">MEELELLKKDWNKKSDDFKDYSEKEIHKMIKQKSVSVTKTLFVTGSIEIVLWAVYGYIDGYFPYTRMSLFGVFFGLVIYFFNKISTGETSISLMKNILNLRKIIFGYAGISFLLIVLVNVIDFKNNTKDFMAGLSDGYNHNNLHTTNAEQMTPELGNYIVFGAALIIVVYLLYVIYKKTYGKILFDLKKNYKELSEIEENLV</sequence>
<keyword evidence="3" id="KW-1185">Reference proteome</keyword>
<dbReference type="STRING" id="311333.SAMN05421664_2452"/>
<name>A0A1H1DF57_9FLAO</name>
<dbReference type="OrthoDB" id="709028at2"/>
<dbReference type="RefSeq" id="WP_089756020.1">
    <property type="nucleotide sequence ID" value="NZ_FNKL01000003.1"/>
</dbReference>
<keyword evidence="1" id="KW-0472">Membrane</keyword>
<gene>
    <name evidence="2" type="ORF">SAMN05421664_2452</name>
</gene>
<dbReference type="Proteomes" id="UP000199627">
    <property type="component" value="Unassembled WGS sequence"/>
</dbReference>
<feature type="transmembrane region" description="Helical" evidence="1">
    <location>
        <begin position="64"/>
        <end position="82"/>
    </location>
</feature>
<keyword evidence="1" id="KW-0812">Transmembrane</keyword>
<dbReference type="EMBL" id="FNKL01000003">
    <property type="protein sequence ID" value="SDQ75165.1"/>
    <property type="molecule type" value="Genomic_DNA"/>
</dbReference>
<reference evidence="3" key="1">
    <citation type="submission" date="2016-10" db="EMBL/GenBank/DDBJ databases">
        <authorList>
            <person name="Varghese N."/>
            <person name="Submissions S."/>
        </authorList>
    </citation>
    <scope>NUCLEOTIDE SEQUENCE [LARGE SCALE GENOMIC DNA]</scope>
    <source>
        <strain evidence="3">DSM 17072</strain>
    </source>
</reference>
<keyword evidence="1" id="KW-1133">Transmembrane helix</keyword>
<dbReference type="AlphaFoldDB" id="A0A1H1DF57"/>
<evidence type="ECO:0000256" key="1">
    <source>
        <dbReference type="SAM" id="Phobius"/>
    </source>
</evidence>
<organism evidence="2 3">
    <name type="scientific">Chryseobacterium soldanellicola</name>
    <dbReference type="NCBI Taxonomy" id="311333"/>
    <lineage>
        <taxon>Bacteria</taxon>
        <taxon>Pseudomonadati</taxon>
        <taxon>Bacteroidota</taxon>
        <taxon>Flavobacteriia</taxon>
        <taxon>Flavobacteriales</taxon>
        <taxon>Weeksellaceae</taxon>
        <taxon>Chryseobacterium group</taxon>
        <taxon>Chryseobacterium</taxon>
    </lineage>
</organism>
<feature type="transmembrane region" description="Helical" evidence="1">
    <location>
        <begin position="155"/>
        <end position="176"/>
    </location>
</feature>